<keyword evidence="3 5" id="KW-1133">Transmembrane helix</keyword>
<feature type="transmembrane region" description="Helical" evidence="5">
    <location>
        <begin position="43"/>
        <end position="66"/>
    </location>
</feature>
<evidence type="ECO:0000256" key="4">
    <source>
        <dbReference type="ARBA" id="ARBA00023136"/>
    </source>
</evidence>
<evidence type="ECO:0000313" key="7">
    <source>
        <dbReference type="Proteomes" id="UP001595814"/>
    </source>
</evidence>
<reference evidence="7" key="1">
    <citation type="journal article" date="2019" name="Int. J. Syst. Evol. Microbiol.">
        <title>The Global Catalogue of Microorganisms (GCM) 10K type strain sequencing project: providing services to taxonomists for standard genome sequencing and annotation.</title>
        <authorList>
            <consortium name="The Broad Institute Genomics Platform"/>
            <consortium name="The Broad Institute Genome Sequencing Center for Infectious Disease"/>
            <person name="Wu L."/>
            <person name="Ma J."/>
        </authorList>
    </citation>
    <scope>NUCLEOTIDE SEQUENCE [LARGE SCALE GENOMIC DNA]</scope>
    <source>
        <strain evidence="7">CECT 7477</strain>
    </source>
</reference>
<dbReference type="EMBL" id="JBHSAW010000004">
    <property type="protein sequence ID" value="MFC4096036.1"/>
    <property type="molecule type" value="Genomic_DNA"/>
</dbReference>
<keyword evidence="4 5" id="KW-0472">Membrane</keyword>
<feature type="transmembrane region" description="Helical" evidence="5">
    <location>
        <begin position="20"/>
        <end position="37"/>
    </location>
</feature>
<keyword evidence="2 5" id="KW-0812">Transmembrane</keyword>
<sequence length="105" mass="11458">MISDYQSGALDTSSKQFKGITAIGCLFALIVPIFGSNPVEMQILSQVFNVFVLPLVIVGILILINKEELMKGHQTPKIINLGLLLALIFACIISYNGVVALLEYF</sequence>
<accession>A0ABV8JQW8</accession>
<evidence type="ECO:0000256" key="5">
    <source>
        <dbReference type="SAM" id="Phobius"/>
    </source>
</evidence>
<evidence type="ECO:0000256" key="3">
    <source>
        <dbReference type="ARBA" id="ARBA00022989"/>
    </source>
</evidence>
<proteinExistence type="predicted"/>
<dbReference type="Proteomes" id="UP001595814">
    <property type="component" value="Unassembled WGS sequence"/>
</dbReference>
<comment type="subcellular location">
    <subcellularLocation>
        <location evidence="1">Membrane</location>
        <topology evidence="1">Multi-pass membrane protein</topology>
    </subcellularLocation>
</comment>
<keyword evidence="7" id="KW-1185">Reference proteome</keyword>
<evidence type="ECO:0000313" key="6">
    <source>
        <dbReference type="EMBL" id="MFC4096036.1"/>
    </source>
</evidence>
<organism evidence="6 7">
    <name type="scientific">Euzebyella saccharophila</name>
    <dbReference type="NCBI Taxonomy" id="679664"/>
    <lineage>
        <taxon>Bacteria</taxon>
        <taxon>Pseudomonadati</taxon>
        <taxon>Bacteroidota</taxon>
        <taxon>Flavobacteriia</taxon>
        <taxon>Flavobacteriales</taxon>
        <taxon>Flavobacteriaceae</taxon>
        <taxon>Euzebyella</taxon>
    </lineage>
</organism>
<evidence type="ECO:0000256" key="1">
    <source>
        <dbReference type="ARBA" id="ARBA00004141"/>
    </source>
</evidence>
<dbReference type="RefSeq" id="WP_225621075.1">
    <property type="nucleotide sequence ID" value="NZ_JACYFJ010000001.1"/>
</dbReference>
<name>A0ABV8JQW8_9FLAO</name>
<gene>
    <name evidence="6" type="ORF">ACFOUT_09125</name>
</gene>
<dbReference type="Pfam" id="PF01566">
    <property type="entry name" value="Nramp"/>
    <property type="match status" value="1"/>
</dbReference>
<evidence type="ECO:0000256" key="2">
    <source>
        <dbReference type="ARBA" id="ARBA00022692"/>
    </source>
</evidence>
<dbReference type="InterPro" id="IPR001046">
    <property type="entry name" value="NRAMP_fam"/>
</dbReference>
<feature type="transmembrane region" description="Helical" evidence="5">
    <location>
        <begin position="78"/>
        <end position="102"/>
    </location>
</feature>
<comment type="caution">
    <text evidence="6">The sequence shown here is derived from an EMBL/GenBank/DDBJ whole genome shotgun (WGS) entry which is preliminary data.</text>
</comment>
<protein>
    <submittedName>
        <fullName evidence="6">Divalent metal cation transporter</fullName>
    </submittedName>
</protein>